<keyword evidence="1" id="KW-0472">Membrane</keyword>
<comment type="caution">
    <text evidence="2">The sequence shown here is derived from an EMBL/GenBank/DDBJ whole genome shotgun (WGS) entry which is preliminary data.</text>
</comment>
<feature type="transmembrane region" description="Helical" evidence="1">
    <location>
        <begin position="45"/>
        <end position="67"/>
    </location>
</feature>
<gene>
    <name evidence="2" type="ORF">LCGC14_1094870</name>
</gene>
<reference evidence="2" key="1">
    <citation type="journal article" date="2015" name="Nature">
        <title>Complex archaea that bridge the gap between prokaryotes and eukaryotes.</title>
        <authorList>
            <person name="Spang A."/>
            <person name="Saw J.H."/>
            <person name="Jorgensen S.L."/>
            <person name="Zaremba-Niedzwiedzka K."/>
            <person name="Martijn J."/>
            <person name="Lind A.E."/>
            <person name="van Eijk R."/>
            <person name="Schleper C."/>
            <person name="Guy L."/>
            <person name="Ettema T.J."/>
        </authorList>
    </citation>
    <scope>NUCLEOTIDE SEQUENCE</scope>
</reference>
<proteinExistence type="predicted"/>
<evidence type="ECO:0000256" key="1">
    <source>
        <dbReference type="SAM" id="Phobius"/>
    </source>
</evidence>
<feature type="transmembrane region" description="Helical" evidence="1">
    <location>
        <begin position="74"/>
        <end position="93"/>
    </location>
</feature>
<name>A0A0F9MZ17_9ZZZZ</name>
<feature type="transmembrane region" description="Helical" evidence="1">
    <location>
        <begin position="274"/>
        <end position="294"/>
    </location>
</feature>
<protein>
    <submittedName>
        <fullName evidence="2">Uncharacterized protein</fullName>
    </submittedName>
</protein>
<keyword evidence="1" id="KW-1133">Transmembrane helix</keyword>
<organism evidence="2">
    <name type="scientific">marine sediment metagenome</name>
    <dbReference type="NCBI Taxonomy" id="412755"/>
    <lineage>
        <taxon>unclassified sequences</taxon>
        <taxon>metagenomes</taxon>
        <taxon>ecological metagenomes</taxon>
    </lineage>
</organism>
<dbReference type="EMBL" id="LAZR01004886">
    <property type="protein sequence ID" value="KKN04692.1"/>
    <property type="molecule type" value="Genomic_DNA"/>
</dbReference>
<dbReference type="GO" id="GO:0005886">
    <property type="term" value="C:plasma membrane"/>
    <property type="evidence" value="ECO:0007669"/>
    <property type="project" value="TreeGrafter"/>
</dbReference>
<dbReference type="AlphaFoldDB" id="A0A0F9MZ17"/>
<sequence length="295" mass="32212">MTLVVFLIAYFVRRRLDNVNAVSGDVLWRRWFHKGGVAKAGRESGIVTGLVLVALPALLAALCVYGLSLYGWRIAAYPLEILVLVLMMGTPGWRSCVQLYGDAWQKGDMQAAWHHIQDRLPASERGAATSPEIMHLSLTRALAVAVFQRFFLVAFWYVVGGIGLAIFARGLVALAEQWPQAAARPRYLKACEWASWIPVRLLSVTFGIAGDLSGWLGEARAVMTGITKKTSEVLMVSANGSLTGYALDPGRFSQVHPDEWASFGGRSLRAVRGLLNRSMLAWICALALLVIAGVV</sequence>
<keyword evidence="1" id="KW-0812">Transmembrane</keyword>
<evidence type="ECO:0000313" key="2">
    <source>
        <dbReference type="EMBL" id="KKN04692.1"/>
    </source>
</evidence>
<feature type="transmembrane region" description="Helical" evidence="1">
    <location>
        <begin position="146"/>
        <end position="168"/>
    </location>
</feature>
<dbReference type="InterPro" id="IPR052966">
    <property type="entry name" value="Beta-lactamase_Reg"/>
</dbReference>
<dbReference type="PANTHER" id="PTHR38684">
    <property type="entry name" value="PROTEIN AMPE"/>
    <property type="match status" value="1"/>
</dbReference>
<dbReference type="GO" id="GO:0046677">
    <property type="term" value="P:response to antibiotic"/>
    <property type="evidence" value="ECO:0007669"/>
    <property type="project" value="TreeGrafter"/>
</dbReference>
<accession>A0A0F9MZ17</accession>
<dbReference type="PANTHER" id="PTHR38684:SF1">
    <property type="entry name" value="PROTEIN AMPE"/>
    <property type="match status" value="1"/>
</dbReference>